<accession>A0ABS7VQU5</accession>
<feature type="repeat" description="TPR" evidence="3">
    <location>
        <begin position="43"/>
        <end position="76"/>
    </location>
</feature>
<dbReference type="PROSITE" id="PS50005">
    <property type="entry name" value="TPR"/>
    <property type="match status" value="1"/>
</dbReference>
<keyword evidence="1" id="KW-0677">Repeat</keyword>
<proteinExistence type="predicted"/>
<gene>
    <name evidence="4" type="ORF">K9B37_14210</name>
</gene>
<evidence type="ECO:0000313" key="5">
    <source>
        <dbReference type="Proteomes" id="UP000704176"/>
    </source>
</evidence>
<dbReference type="Gene3D" id="1.25.40.10">
    <property type="entry name" value="Tetratricopeptide repeat domain"/>
    <property type="match status" value="1"/>
</dbReference>
<evidence type="ECO:0000256" key="2">
    <source>
        <dbReference type="ARBA" id="ARBA00022803"/>
    </source>
</evidence>
<dbReference type="InterPro" id="IPR019734">
    <property type="entry name" value="TPR_rpt"/>
</dbReference>
<reference evidence="4 5" key="1">
    <citation type="submission" date="2021-09" db="EMBL/GenBank/DDBJ databases">
        <title>The complete genome sequence of a new microorganism.</title>
        <authorList>
            <person name="Zi Z."/>
        </authorList>
    </citation>
    <scope>NUCLEOTIDE SEQUENCE [LARGE SCALE GENOMIC DNA]</scope>
    <source>
        <strain evidence="4 5">WGZ8</strain>
    </source>
</reference>
<dbReference type="InterPro" id="IPR011990">
    <property type="entry name" value="TPR-like_helical_dom_sf"/>
</dbReference>
<dbReference type="Proteomes" id="UP000704176">
    <property type="component" value="Unassembled WGS sequence"/>
</dbReference>
<keyword evidence="2 3" id="KW-0802">TPR repeat</keyword>
<evidence type="ECO:0000313" key="4">
    <source>
        <dbReference type="EMBL" id="MBZ6077430.1"/>
    </source>
</evidence>
<evidence type="ECO:0000256" key="1">
    <source>
        <dbReference type="ARBA" id="ARBA00022737"/>
    </source>
</evidence>
<dbReference type="SUPFAM" id="SSF48452">
    <property type="entry name" value="TPR-like"/>
    <property type="match status" value="1"/>
</dbReference>
<comment type="caution">
    <text evidence="4">The sequence shown here is derived from an EMBL/GenBank/DDBJ whole genome shotgun (WGS) entry which is preliminary data.</text>
</comment>
<keyword evidence="5" id="KW-1185">Reference proteome</keyword>
<evidence type="ECO:0000256" key="3">
    <source>
        <dbReference type="PROSITE-ProRule" id="PRU00339"/>
    </source>
</evidence>
<dbReference type="Pfam" id="PF07719">
    <property type="entry name" value="TPR_2"/>
    <property type="match status" value="1"/>
</dbReference>
<name>A0ABS7VQU5_9HYPH</name>
<organism evidence="4 5">
    <name type="scientific">Microvirga puerhi</name>
    <dbReference type="NCBI Taxonomy" id="2876078"/>
    <lineage>
        <taxon>Bacteria</taxon>
        <taxon>Pseudomonadati</taxon>
        <taxon>Pseudomonadota</taxon>
        <taxon>Alphaproteobacteria</taxon>
        <taxon>Hyphomicrobiales</taxon>
        <taxon>Methylobacteriaceae</taxon>
        <taxon>Microvirga</taxon>
    </lineage>
</organism>
<dbReference type="RefSeq" id="WP_224313827.1">
    <property type="nucleotide sequence ID" value="NZ_JAIRBM010000009.1"/>
</dbReference>
<dbReference type="InterPro" id="IPR013105">
    <property type="entry name" value="TPR_2"/>
</dbReference>
<protein>
    <submittedName>
        <fullName evidence="4">Tetratricopeptide repeat protein</fullName>
    </submittedName>
</protein>
<sequence length="125" mass="14592">MYETANNVIPLNTFPHAKQIRASQTLYLFAKSFLALMTRQSHIRFHLQRGRIMYRLGRYDDAISDFRSALRLDWRLEEAITWIDRSGRAKQQQCLVDGKSLAVEGYSARFKECEAPAIPFVTFLF</sequence>
<dbReference type="EMBL" id="JAIRBM010000009">
    <property type="protein sequence ID" value="MBZ6077430.1"/>
    <property type="molecule type" value="Genomic_DNA"/>
</dbReference>